<dbReference type="AlphaFoldDB" id="A0AAW0RXZ9"/>
<organism evidence="1 2">
    <name type="scientific">Beauveria asiatica</name>
    <dbReference type="NCBI Taxonomy" id="1069075"/>
    <lineage>
        <taxon>Eukaryota</taxon>
        <taxon>Fungi</taxon>
        <taxon>Dikarya</taxon>
        <taxon>Ascomycota</taxon>
        <taxon>Pezizomycotina</taxon>
        <taxon>Sordariomycetes</taxon>
        <taxon>Hypocreomycetidae</taxon>
        <taxon>Hypocreales</taxon>
        <taxon>Cordycipitaceae</taxon>
        <taxon>Beauveria</taxon>
    </lineage>
</organism>
<protein>
    <submittedName>
        <fullName evidence="1">Uncharacterized protein</fullName>
    </submittedName>
</protein>
<reference evidence="1 2" key="1">
    <citation type="submission" date="2020-02" db="EMBL/GenBank/DDBJ databases">
        <title>Comparative genomics of the hypocrealean fungal genus Beauvera.</title>
        <authorList>
            <person name="Showalter D.N."/>
            <person name="Bushley K.E."/>
            <person name="Rehner S.A."/>
        </authorList>
    </citation>
    <scope>NUCLEOTIDE SEQUENCE [LARGE SCALE GENOMIC DNA]</scope>
    <source>
        <strain evidence="1 2">ARSEF4384</strain>
    </source>
</reference>
<proteinExistence type="predicted"/>
<dbReference type="Proteomes" id="UP001397290">
    <property type="component" value="Unassembled WGS sequence"/>
</dbReference>
<gene>
    <name evidence="1" type="ORF">G3M48_002279</name>
</gene>
<accession>A0AAW0RXZ9</accession>
<keyword evidence="2" id="KW-1185">Reference proteome</keyword>
<evidence type="ECO:0000313" key="1">
    <source>
        <dbReference type="EMBL" id="KAK8147027.1"/>
    </source>
</evidence>
<evidence type="ECO:0000313" key="2">
    <source>
        <dbReference type="Proteomes" id="UP001397290"/>
    </source>
</evidence>
<sequence length="91" mass="10228">MKGDKPHQRFYGCRLSMEIAVLGNSLDGGELLIKVLNYNESSWPSYASFDFAVTAQRPLIDWINGTRDLTEFDFTQTTEEGNTAGCRDFVA</sequence>
<dbReference type="EMBL" id="JAAHCF010000174">
    <property type="protein sequence ID" value="KAK8147027.1"/>
    <property type="molecule type" value="Genomic_DNA"/>
</dbReference>
<comment type="caution">
    <text evidence="1">The sequence shown here is derived from an EMBL/GenBank/DDBJ whole genome shotgun (WGS) entry which is preliminary data.</text>
</comment>
<name>A0AAW0RXZ9_9HYPO</name>